<evidence type="ECO:0000313" key="10">
    <source>
        <dbReference type="Proteomes" id="UP000321484"/>
    </source>
</evidence>
<dbReference type="Pfam" id="PF09335">
    <property type="entry name" value="VTT_dom"/>
    <property type="match status" value="1"/>
</dbReference>
<keyword evidence="6 7" id="KW-0472">Membrane</keyword>
<comment type="caution">
    <text evidence="9">The sequence shown here is derived from an EMBL/GenBank/DDBJ whole genome shotgun (WGS) entry which is preliminary data.</text>
</comment>
<dbReference type="InterPro" id="IPR032816">
    <property type="entry name" value="VTT_dom"/>
</dbReference>
<keyword evidence="10" id="KW-1185">Reference proteome</keyword>
<evidence type="ECO:0000313" key="9">
    <source>
        <dbReference type="EMBL" id="GEN78521.1"/>
    </source>
</evidence>
<organism evidence="9 10">
    <name type="scientific">Actinotalea fermentans</name>
    <dbReference type="NCBI Taxonomy" id="43671"/>
    <lineage>
        <taxon>Bacteria</taxon>
        <taxon>Bacillati</taxon>
        <taxon>Actinomycetota</taxon>
        <taxon>Actinomycetes</taxon>
        <taxon>Micrococcales</taxon>
        <taxon>Cellulomonadaceae</taxon>
        <taxon>Actinotalea</taxon>
    </lineage>
</organism>
<dbReference type="InterPro" id="IPR051311">
    <property type="entry name" value="DedA_domain"/>
</dbReference>
<keyword evidence="3" id="KW-1003">Cell membrane</keyword>
<proteinExistence type="inferred from homology"/>
<keyword evidence="4 7" id="KW-0812">Transmembrane</keyword>
<evidence type="ECO:0000256" key="6">
    <source>
        <dbReference type="ARBA" id="ARBA00023136"/>
    </source>
</evidence>
<evidence type="ECO:0000256" key="5">
    <source>
        <dbReference type="ARBA" id="ARBA00022989"/>
    </source>
</evidence>
<feature type="transmembrane region" description="Helical" evidence="7">
    <location>
        <begin position="194"/>
        <end position="212"/>
    </location>
</feature>
<name>A0A511YTK2_9CELL</name>
<sequence>MLVTLLTDLVAAAPSDATQLTGLAGWVVDVVDALGPAGVGVLVALETVFPPIPSEVVLPVAGFLAGQGHMGLATTIVAATLGSVVGAIVLYAVGAKLGRPRLRRAVDAMPLVDRGDLERAESWFDRHGGMAVLTGRVIPVVRSLVSLPAGLERMSIPLFVALTALGSAVYNSVLVGAGYLLGDRWTDVGEYSDVVNWVVIGAMVAVLAWFVVGRLRRNRRAAAA</sequence>
<feature type="domain" description="VTT" evidence="8">
    <location>
        <begin position="52"/>
        <end position="179"/>
    </location>
</feature>
<dbReference type="AlphaFoldDB" id="A0A511YTK2"/>
<protein>
    <recommendedName>
        <fullName evidence="8">VTT domain-containing protein</fullName>
    </recommendedName>
</protein>
<feature type="transmembrane region" description="Helical" evidence="7">
    <location>
        <begin position="72"/>
        <end position="94"/>
    </location>
</feature>
<evidence type="ECO:0000256" key="2">
    <source>
        <dbReference type="ARBA" id="ARBA00010792"/>
    </source>
</evidence>
<evidence type="ECO:0000256" key="4">
    <source>
        <dbReference type="ARBA" id="ARBA00022692"/>
    </source>
</evidence>
<reference evidence="9 10" key="1">
    <citation type="submission" date="2019-07" db="EMBL/GenBank/DDBJ databases">
        <title>Whole genome shotgun sequence of Actinotalea fermentans NBRC 105374.</title>
        <authorList>
            <person name="Hosoyama A."/>
            <person name="Uohara A."/>
            <person name="Ohji S."/>
            <person name="Ichikawa N."/>
        </authorList>
    </citation>
    <scope>NUCLEOTIDE SEQUENCE [LARGE SCALE GENOMIC DNA]</scope>
    <source>
        <strain evidence="9 10">NBRC 105374</strain>
    </source>
</reference>
<dbReference type="GO" id="GO:0005886">
    <property type="term" value="C:plasma membrane"/>
    <property type="evidence" value="ECO:0007669"/>
    <property type="project" value="UniProtKB-SubCell"/>
</dbReference>
<evidence type="ECO:0000256" key="3">
    <source>
        <dbReference type="ARBA" id="ARBA00022475"/>
    </source>
</evidence>
<gene>
    <name evidence="9" type="ORF">AFE02nite_02550</name>
</gene>
<accession>A0A511YTK2</accession>
<evidence type="ECO:0000256" key="1">
    <source>
        <dbReference type="ARBA" id="ARBA00004651"/>
    </source>
</evidence>
<dbReference type="EMBL" id="BJYK01000001">
    <property type="protein sequence ID" value="GEN78521.1"/>
    <property type="molecule type" value="Genomic_DNA"/>
</dbReference>
<feature type="transmembrane region" description="Helical" evidence="7">
    <location>
        <begin position="158"/>
        <end position="182"/>
    </location>
</feature>
<comment type="subcellular location">
    <subcellularLocation>
        <location evidence="1">Cell membrane</location>
        <topology evidence="1">Multi-pass membrane protein</topology>
    </subcellularLocation>
</comment>
<evidence type="ECO:0000256" key="7">
    <source>
        <dbReference type="SAM" id="Phobius"/>
    </source>
</evidence>
<comment type="similarity">
    <text evidence="2">Belongs to the DedA family.</text>
</comment>
<dbReference type="PANTHER" id="PTHR42709:SF6">
    <property type="entry name" value="UNDECAPRENYL PHOSPHATE TRANSPORTER A"/>
    <property type="match status" value="1"/>
</dbReference>
<dbReference type="Proteomes" id="UP000321484">
    <property type="component" value="Unassembled WGS sequence"/>
</dbReference>
<keyword evidence="5 7" id="KW-1133">Transmembrane helix</keyword>
<evidence type="ECO:0000259" key="8">
    <source>
        <dbReference type="Pfam" id="PF09335"/>
    </source>
</evidence>
<dbReference type="PANTHER" id="PTHR42709">
    <property type="entry name" value="ALKALINE PHOSPHATASE LIKE PROTEIN"/>
    <property type="match status" value="1"/>
</dbReference>